<evidence type="ECO:0000256" key="5">
    <source>
        <dbReference type="ARBA" id="ARBA00038359"/>
    </source>
</evidence>
<keyword evidence="4 7" id="KW-0472">Membrane</keyword>
<evidence type="ECO:0000256" key="7">
    <source>
        <dbReference type="SAM" id="Phobius"/>
    </source>
</evidence>
<dbReference type="InterPro" id="IPR052337">
    <property type="entry name" value="SAT4-like"/>
</dbReference>
<feature type="transmembrane region" description="Helical" evidence="7">
    <location>
        <begin position="84"/>
        <end position="101"/>
    </location>
</feature>
<sequence>MAASSAGSPSPEFLAETNNPYLDQRVSIAFIVIDTAFLVLFYASRYYNPKAVVMTQVGGVGHHVAAVPVATFQTWLQLSKVLEFTYTPAVMFAKLAALFLYYQVFEVQPYRRIIIGIGVIIVAQDPTWYASGGPMIYALVEPSIYMIASILPTTRHLYRRIRKKARLTAHMRSAKTDSAPDNRSPARSADGDYGESRETTARDHTSHEDSWHAQRHSSQEELTLGQISAEGKLDTPAPDTRPREMVRKKIEVRDRGRPMV</sequence>
<feature type="compositionally biased region" description="Basic and acidic residues" evidence="6">
    <location>
        <begin position="240"/>
        <end position="260"/>
    </location>
</feature>
<evidence type="ECO:0000256" key="1">
    <source>
        <dbReference type="ARBA" id="ARBA00004141"/>
    </source>
</evidence>
<reference evidence="9 10" key="1">
    <citation type="submission" date="2024-02" db="EMBL/GenBank/DDBJ databases">
        <title>De novo assembly and annotation of 12 fungi associated with fruit tree decline syndrome in Ontario, Canada.</title>
        <authorList>
            <person name="Sulman M."/>
            <person name="Ellouze W."/>
            <person name="Ilyukhin E."/>
        </authorList>
    </citation>
    <scope>NUCLEOTIDE SEQUENCE [LARGE SCALE GENOMIC DNA]</scope>
    <source>
        <strain evidence="9 10">M42-189</strain>
    </source>
</reference>
<feature type="transmembrane region" description="Helical" evidence="7">
    <location>
        <begin position="136"/>
        <end position="158"/>
    </location>
</feature>
<name>A0ABR3QWM1_9PLEO</name>
<organism evidence="9 10">
    <name type="scientific">Paraconiothyrium brasiliense</name>
    <dbReference type="NCBI Taxonomy" id="300254"/>
    <lineage>
        <taxon>Eukaryota</taxon>
        <taxon>Fungi</taxon>
        <taxon>Dikarya</taxon>
        <taxon>Ascomycota</taxon>
        <taxon>Pezizomycotina</taxon>
        <taxon>Dothideomycetes</taxon>
        <taxon>Pleosporomycetidae</taxon>
        <taxon>Pleosporales</taxon>
        <taxon>Massarineae</taxon>
        <taxon>Didymosphaeriaceae</taxon>
        <taxon>Paraconiothyrium</taxon>
    </lineage>
</organism>
<evidence type="ECO:0000256" key="4">
    <source>
        <dbReference type="ARBA" id="ARBA00023136"/>
    </source>
</evidence>
<feature type="transmembrane region" description="Helical" evidence="7">
    <location>
        <begin position="51"/>
        <end position="72"/>
    </location>
</feature>
<dbReference type="EMBL" id="JAKJXO020000014">
    <property type="protein sequence ID" value="KAL1596433.1"/>
    <property type="molecule type" value="Genomic_DNA"/>
</dbReference>
<feature type="transmembrane region" description="Helical" evidence="7">
    <location>
        <begin position="26"/>
        <end position="44"/>
    </location>
</feature>
<dbReference type="Proteomes" id="UP001521785">
    <property type="component" value="Unassembled WGS sequence"/>
</dbReference>
<feature type="compositionally biased region" description="Basic and acidic residues" evidence="6">
    <location>
        <begin position="194"/>
        <end position="212"/>
    </location>
</feature>
<dbReference type="InterPro" id="IPR049326">
    <property type="entry name" value="Rhodopsin_dom_fungi"/>
</dbReference>
<proteinExistence type="inferred from homology"/>
<protein>
    <recommendedName>
        <fullName evidence="8">Rhodopsin domain-containing protein</fullName>
    </recommendedName>
</protein>
<evidence type="ECO:0000256" key="3">
    <source>
        <dbReference type="ARBA" id="ARBA00022989"/>
    </source>
</evidence>
<feature type="transmembrane region" description="Helical" evidence="7">
    <location>
        <begin position="113"/>
        <end position="130"/>
    </location>
</feature>
<evidence type="ECO:0000313" key="10">
    <source>
        <dbReference type="Proteomes" id="UP001521785"/>
    </source>
</evidence>
<comment type="similarity">
    <text evidence="5">Belongs to the SAT4 family.</text>
</comment>
<evidence type="ECO:0000259" key="8">
    <source>
        <dbReference type="Pfam" id="PF20684"/>
    </source>
</evidence>
<dbReference type="PANTHER" id="PTHR33048">
    <property type="entry name" value="PTH11-LIKE INTEGRAL MEMBRANE PROTEIN (AFU_ORTHOLOGUE AFUA_5G11245)"/>
    <property type="match status" value="1"/>
</dbReference>
<dbReference type="PANTHER" id="PTHR33048:SF156">
    <property type="entry name" value="INTEGRAL MEMBRANE PROTEIN"/>
    <property type="match status" value="1"/>
</dbReference>
<feature type="domain" description="Rhodopsin" evidence="8">
    <location>
        <begin position="34"/>
        <end position="123"/>
    </location>
</feature>
<evidence type="ECO:0000256" key="2">
    <source>
        <dbReference type="ARBA" id="ARBA00022692"/>
    </source>
</evidence>
<dbReference type="Pfam" id="PF20684">
    <property type="entry name" value="Fung_rhodopsin"/>
    <property type="match status" value="1"/>
</dbReference>
<evidence type="ECO:0000256" key="6">
    <source>
        <dbReference type="SAM" id="MobiDB-lite"/>
    </source>
</evidence>
<keyword evidence="2 7" id="KW-0812">Transmembrane</keyword>
<comment type="caution">
    <text evidence="9">The sequence shown here is derived from an EMBL/GenBank/DDBJ whole genome shotgun (WGS) entry which is preliminary data.</text>
</comment>
<gene>
    <name evidence="9" type="ORF">SLS60_009079</name>
</gene>
<comment type="subcellular location">
    <subcellularLocation>
        <location evidence="1">Membrane</location>
        <topology evidence="1">Multi-pass membrane protein</topology>
    </subcellularLocation>
</comment>
<keyword evidence="3 7" id="KW-1133">Transmembrane helix</keyword>
<feature type="region of interest" description="Disordered" evidence="6">
    <location>
        <begin position="169"/>
        <end position="260"/>
    </location>
</feature>
<keyword evidence="10" id="KW-1185">Reference proteome</keyword>
<accession>A0ABR3QWM1</accession>
<evidence type="ECO:0000313" key="9">
    <source>
        <dbReference type="EMBL" id="KAL1596433.1"/>
    </source>
</evidence>